<comment type="caution">
    <text evidence="2">The sequence shown here is derived from an EMBL/GenBank/DDBJ whole genome shotgun (WGS) entry which is preliminary data.</text>
</comment>
<feature type="compositionally biased region" description="Basic and acidic residues" evidence="1">
    <location>
        <begin position="60"/>
        <end position="91"/>
    </location>
</feature>
<dbReference type="Proteomes" id="UP001311915">
    <property type="component" value="Unassembled WGS sequence"/>
</dbReference>
<organism evidence="2 3">
    <name type="scientific">Solanum pinnatisectum</name>
    <name type="common">tansyleaf nightshade</name>
    <dbReference type="NCBI Taxonomy" id="50273"/>
    <lineage>
        <taxon>Eukaryota</taxon>
        <taxon>Viridiplantae</taxon>
        <taxon>Streptophyta</taxon>
        <taxon>Embryophyta</taxon>
        <taxon>Tracheophyta</taxon>
        <taxon>Spermatophyta</taxon>
        <taxon>Magnoliopsida</taxon>
        <taxon>eudicotyledons</taxon>
        <taxon>Gunneridae</taxon>
        <taxon>Pentapetalae</taxon>
        <taxon>asterids</taxon>
        <taxon>lamiids</taxon>
        <taxon>Solanales</taxon>
        <taxon>Solanaceae</taxon>
        <taxon>Solanoideae</taxon>
        <taxon>Solaneae</taxon>
        <taxon>Solanum</taxon>
    </lineage>
</organism>
<evidence type="ECO:0000313" key="3">
    <source>
        <dbReference type="Proteomes" id="UP001311915"/>
    </source>
</evidence>
<reference evidence="2 3" key="1">
    <citation type="submission" date="2023-10" db="EMBL/GenBank/DDBJ databases">
        <title>Genome-Wide Identification Analysis in wild type Solanum Pinnatisectum Reveals Some Genes Defensing Phytophthora Infestans.</title>
        <authorList>
            <person name="Sun C."/>
        </authorList>
    </citation>
    <scope>NUCLEOTIDE SEQUENCE [LARGE SCALE GENOMIC DNA]</scope>
    <source>
        <strain evidence="2">LQN</strain>
        <tissue evidence="2">Leaf</tissue>
    </source>
</reference>
<dbReference type="EMBL" id="JAWPEI010000008">
    <property type="protein sequence ID" value="KAK4718724.1"/>
    <property type="molecule type" value="Genomic_DNA"/>
</dbReference>
<accession>A0AAV9KZK4</accession>
<name>A0AAV9KZK4_9SOLN</name>
<feature type="region of interest" description="Disordered" evidence="1">
    <location>
        <begin position="1"/>
        <end position="24"/>
    </location>
</feature>
<evidence type="ECO:0000256" key="1">
    <source>
        <dbReference type="SAM" id="MobiDB-lite"/>
    </source>
</evidence>
<evidence type="ECO:0000313" key="2">
    <source>
        <dbReference type="EMBL" id="KAK4718724.1"/>
    </source>
</evidence>
<feature type="region of interest" description="Disordered" evidence="1">
    <location>
        <begin position="60"/>
        <end position="92"/>
    </location>
</feature>
<sequence length="122" mass="13981">MLRQDTQDDKEMPEKDGVKEVVHKEETKVDSLRTCMSDNVEKIHKSKMMFDDTKLVEVDITSKSEDENTKSGKVSIHNEDKTPKRSSKEDQSLLDNCLGQVISLWGRTTKGIQNKLLKKDQT</sequence>
<keyword evidence="3" id="KW-1185">Reference proteome</keyword>
<protein>
    <submittedName>
        <fullName evidence="2">Uncharacterized protein</fullName>
    </submittedName>
</protein>
<dbReference type="AlphaFoldDB" id="A0AAV9KZK4"/>
<proteinExistence type="predicted"/>
<gene>
    <name evidence="2" type="ORF">R3W88_017062</name>
</gene>